<evidence type="ECO:0000256" key="3">
    <source>
        <dbReference type="ARBA" id="ARBA00004922"/>
    </source>
</evidence>
<comment type="caution">
    <text evidence="16">The sequence shown here is derived from an EMBL/GenBank/DDBJ whole genome shotgun (WGS) entry which is preliminary data.</text>
</comment>
<evidence type="ECO:0000256" key="8">
    <source>
        <dbReference type="ARBA" id="ARBA00023180"/>
    </source>
</evidence>
<evidence type="ECO:0000259" key="14">
    <source>
        <dbReference type="Pfam" id="PF18403"/>
    </source>
</evidence>
<dbReference type="InterPro" id="IPR029044">
    <property type="entry name" value="Nucleotide-diphossugar_trans"/>
</dbReference>
<dbReference type="Proteomes" id="UP000521872">
    <property type="component" value="Unassembled WGS sequence"/>
</dbReference>
<keyword evidence="17" id="KW-1185">Reference proteome</keyword>
<evidence type="ECO:0000256" key="4">
    <source>
        <dbReference type="ARBA" id="ARBA00006351"/>
    </source>
</evidence>
<dbReference type="GO" id="GO:0005788">
    <property type="term" value="C:endoplasmic reticulum lumen"/>
    <property type="evidence" value="ECO:0007669"/>
    <property type="project" value="UniProtKB-SubCell"/>
</dbReference>
<dbReference type="GO" id="GO:0036503">
    <property type="term" value="P:ERAD pathway"/>
    <property type="evidence" value="ECO:0007669"/>
    <property type="project" value="TreeGrafter"/>
</dbReference>
<feature type="domain" description="UGGT thioredoxin-like" evidence="13">
    <location>
        <begin position="441"/>
        <end position="703"/>
    </location>
</feature>
<dbReference type="UniPathway" id="UPA00378"/>
<keyword evidence="6 10" id="KW-0732">Signal</keyword>
<feature type="compositionally biased region" description="Polar residues" evidence="9">
    <location>
        <begin position="1567"/>
        <end position="1576"/>
    </location>
</feature>
<organism evidence="16 17">
    <name type="scientific">Agrocybe pediades</name>
    <dbReference type="NCBI Taxonomy" id="84607"/>
    <lineage>
        <taxon>Eukaryota</taxon>
        <taxon>Fungi</taxon>
        <taxon>Dikarya</taxon>
        <taxon>Basidiomycota</taxon>
        <taxon>Agaricomycotina</taxon>
        <taxon>Agaricomycetes</taxon>
        <taxon>Agaricomycetidae</taxon>
        <taxon>Agaricales</taxon>
        <taxon>Agaricineae</taxon>
        <taxon>Strophariaceae</taxon>
        <taxon>Agrocybe</taxon>
    </lineage>
</organism>
<dbReference type="FunFam" id="3.90.550.10:FF:000065">
    <property type="entry name" value="UDP-glucose:glycoprotein glucosyltransferase, putative"/>
    <property type="match status" value="1"/>
</dbReference>
<name>A0A8H4VQJ9_9AGAR</name>
<dbReference type="GO" id="GO:0003980">
    <property type="term" value="F:UDP-glucose:glycoprotein glucosyltransferase activity"/>
    <property type="evidence" value="ECO:0007669"/>
    <property type="project" value="InterPro"/>
</dbReference>
<evidence type="ECO:0000313" key="16">
    <source>
        <dbReference type="EMBL" id="KAF4618673.1"/>
    </source>
</evidence>
<dbReference type="Pfam" id="PF06427">
    <property type="entry name" value="UDP-g_GGTase"/>
    <property type="match status" value="1"/>
</dbReference>
<accession>A0A8H4VQJ9</accession>
<dbReference type="Pfam" id="PF18400">
    <property type="entry name" value="Thioredoxin_12"/>
    <property type="match status" value="1"/>
</dbReference>
<protein>
    <recommendedName>
        <fullName evidence="18">Glycosyltransferase family 24 protein</fullName>
    </recommendedName>
</protein>
<dbReference type="GO" id="GO:0018279">
    <property type="term" value="P:protein N-linked glycosylation via asparagine"/>
    <property type="evidence" value="ECO:0007669"/>
    <property type="project" value="TreeGrafter"/>
</dbReference>
<dbReference type="Pfam" id="PF18402">
    <property type="entry name" value="Thioredoxin_14"/>
    <property type="match status" value="1"/>
</dbReference>
<dbReference type="Gene3D" id="3.90.550.10">
    <property type="entry name" value="Spore Coat Polysaccharide Biosynthesis Protein SpsA, Chain A"/>
    <property type="match status" value="1"/>
</dbReference>
<sequence length="1605" mass="179831">MKIALALLGAASSVLFVAGNAASPPVKVTLRSSWPAPPFLAEILETVSLENPDAFFNYVDLLTDPTEFPSPHSKTPEALYKAAIQLAIDNGIIRDPDSLGIIEMNLAMHAATPKLEAFYNYYGDNHNQSQGTACGSWVDWYGEAVCDVERLAHLAGIEAIESSEIPSPHTKPKILTFDHIFPPPDALVERPPRRAVFYASLASANFRELHTYLLKLTNRPNPHVEYVFRHVPPTVASTKRNYLSGYGVALDLKKTDYLVIDDRNADAAGSNKAAVEQDEDERIVNVDPIQPLILAYPENATAPGPDVPLAADELETLGGKAVQIIKDSPNPLDTLIHLSQNFPKYATSLTRRVVTNENITQELLDNLPKIQHGANLFWLNGLQVDAKDVHPFGLLKLLKKEKAIIQSLTAQGLQRGEAFKLLTHSAISATQKDSGVLDALFDASDRPEGGDVIIWWNDMEKDSRYARWNPSLYMLLRPMFPGALPMIKHNLFNVVLALDLSQTVSLNFIAGPVSNILGRDIPLRFGLVPTAETEDGKKMANLFYHLIKNYGRKKTLEFLKTASQFQVPGHFQTPKVNWQVIQQTYDRLVEVEREENPEADIPTLDAIYAGDRDEAPLQKISAYSERLGTTLAASDMGHAFFNGKHFDVDDDFLRNLQIELGTQVNYLQEKVYEGTLSDQNAPETMSNYFYDLPTTGKRRNNYIYPSSGSKGIQLVNLPEAFAKATFRQSPPSYLYPPESETIHQSLYIISDFASADGLKLVKEAVNSLGPESKTRVSFIHNPALSKGAVSEERPVAPWLFAHLHERQLLSKATPKALLSALSITSASEASEEENQVPLKQRNEAFVELTDGVTLPEIMKEVFDDYEKSCQLVARQLNIQPGQSALLVNGRVVGPIPSDAFKAADFQALEDFEYRKRTEPVVTALKEEAPLLMADKYLAADVLTMASSIVAATQKPDPSETGLFDAPLRPRQRGYELLSSEHTSFQFGDNSTALYHIAALVDPLSETGQRWSSLLKWLARLPDIYVTVHLNPNRYMQMPLKRFYRYDLISTLSFDKDGYEVPSQAVFEDIPTDPIYTLAMDVPTAWLVRPREALYDLDNIQLGKLFPGDTSVEAVFDLDYIVIEGHARDLSNNVPRGVQLQLVEGPGVPVDDTQVVANLGYFQFKAKPGVFQLEIRKGRGTKIYELESAGNEGWDSPTVAEAGAEITVTSFEGLTLYPRLARKPGMETADVLEEEHEDTSKGVFEDLSARVMSIFKTPKKEVSTDVIPVKPQADINIFTVASGLLYERFVGIMILSVLRNTNSTVKFWFIENFLSPSFLEFIPHMAEKYNFQYELVTYKWPSWLRAQKEKQRIIWAYKILFLDVLFPMDLKKVIFVDADQIVRADLKELVDLDLQGAPYGYTPMGDDNTEMEGFRFWKTGYWKQFLEGKPYHISALYVIDLVRFRQLAAGDILRGSYHQLSADPNSLANLDQDLPNNLQQQVPIYSLHEDWLWCETWCSKDRLHRAKTIDLCQNPMTKEPKLARARQIPEWDEYDKEIARFTRELAAEGKIHSRIATADASVLADAGETSSSPSVSTEKGEEDSITKNAGIARDKEEDDTPTRDEL</sequence>
<comment type="pathway">
    <text evidence="3">Protein modification; protein glycosylation.</text>
</comment>
<reference evidence="16 17" key="1">
    <citation type="submission" date="2019-12" db="EMBL/GenBank/DDBJ databases">
        <authorList>
            <person name="Floudas D."/>
            <person name="Bentzer J."/>
            <person name="Ahren D."/>
            <person name="Johansson T."/>
            <person name="Persson P."/>
            <person name="Tunlid A."/>
        </authorList>
    </citation>
    <scope>NUCLEOTIDE SEQUENCE [LARGE SCALE GENOMIC DNA]</scope>
    <source>
        <strain evidence="16 17">CBS 102.39</strain>
    </source>
</reference>
<dbReference type="GO" id="GO:0051082">
    <property type="term" value="F:unfolded protein binding"/>
    <property type="evidence" value="ECO:0007669"/>
    <property type="project" value="TreeGrafter"/>
</dbReference>
<evidence type="ECO:0000256" key="5">
    <source>
        <dbReference type="ARBA" id="ARBA00022679"/>
    </source>
</evidence>
<dbReference type="InterPro" id="IPR040497">
    <property type="entry name" value="Glyco_transf_24"/>
</dbReference>
<keyword evidence="5" id="KW-0808">Transferase</keyword>
<dbReference type="InterPro" id="IPR040693">
    <property type="entry name" value="UGGT_TRXL_1"/>
</dbReference>
<evidence type="ECO:0000259" key="12">
    <source>
        <dbReference type="Pfam" id="PF18401"/>
    </source>
</evidence>
<comment type="similarity">
    <text evidence="4">Belongs to the glycosyltransferase 8 family.</text>
</comment>
<feature type="signal peptide" evidence="10">
    <location>
        <begin position="1"/>
        <end position="22"/>
    </location>
</feature>
<dbReference type="Pfam" id="PF18401">
    <property type="entry name" value="Thioredoxin_13"/>
    <property type="match status" value="1"/>
</dbReference>
<keyword evidence="7" id="KW-0256">Endoplasmic reticulum</keyword>
<evidence type="ECO:0000256" key="2">
    <source>
        <dbReference type="ARBA" id="ARBA00004319"/>
    </source>
</evidence>
<gene>
    <name evidence="16" type="ORF">D9613_009850</name>
</gene>
<dbReference type="InterPro" id="IPR040694">
    <property type="entry name" value="UGGT_TRXL_2"/>
</dbReference>
<dbReference type="CDD" id="cd06432">
    <property type="entry name" value="GT8_HUGT1_C_like"/>
    <property type="match status" value="1"/>
</dbReference>
<comment type="cofactor">
    <cofactor evidence="1">
        <name>Ca(2+)</name>
        <dbReference type="ChEBI" id="CHEBI:29108"/>
    </cofactor>
</comment>
<evidence type="ECO:0000256" key="6">
    <source>
        <dbReference type="ARBA" id="ARBA00022729"/>
    </source>
</evidence>
<keyword evidence="8" id="KW-0325">Glycoprotein</keyword>
<evidence type="ECO:0000259" key="11">
    <source>
        <dbReference type="Pfam" id="PF18400"/>
    </source>
</evidence>
<proteinExistence type="inferred from homology"/>
<dbReference type="PANTHER" id="PTHR11226:SF0">
    <property type="entry name" value="UDP-GLUCOSE:GLYCOPROTEIN GLUCOSYLTRANSFERASE"/>
    <property type="match status" value="1"/>
</dbReference>
<dbReference type="PANTHER" id="PTHR11226">
    <property type="entry name" value="UDP-GLUCOSE GLYCOPROTEIN:GLUCOSYLTRANSFERASE"/>
    <property type="match status" value="1"/>
</dbReference>
<evidence type="ECO:0000259" key="15">
    <source>
        <dbReference type="Pfam" id="PF18404"/>
    </source>
</evidence>
<dbReference type="InterPro" id="IPR009448">
    <property type="entry name" value="UDP-g_GGtrans"/>
</dbReference>
<feature type="compositionally biased region" description="Basic and acidic residues" evidence="9">
    <location>
        <begin position="1591"/>
        <end position="1605"/>
    </location>
</feature>
<feature type="domain" description="UDP-glucose:glycoprotein glucosyltransferase thioredoxin-like" evidence="14">
    <location>
        <begin position="733"/>
        <end position="950"/>
    </location>
</feature>
<comment type="subcellular location">
    <subcellularLocation>
        <location evidence="2">Endoplasmic reticulum lumen</location>
    </subcellularLocation>
</comment>
<dbReference type="Pfam" id="PF18403">
    <property type="entry name" value="Thioredoxin_15"/>
    <property type="match status" value="1"/>
</dbReference>
<feature type="domain" description="UGGT thioredoxin-like" evidence="12">
    <location>
        <begin position="308"/>
        <end position="433"/>
    </location>
</feature>
<dbReference type="SUPFAM" id="SSF53448">
    <property type="entry name" value="Nucleotide-diphospho-sugar transferases"/>
    <property type="match status" value="1"/>
</dbReference>
<evidence type="ECO:0000256" key="7">
    <source>
        <dbReference type="ARBA" id="ARBA00022824"/>
    </source>
</evidence>
<evidence type="ECO:0000259" key="13">
    <source>
        <dbReference type="Pfam" id="PF18402"/>
    </source>
</evidence>
<evidence type="ECO:0000256" key="1">
    <source>
        <dbReference type="ARBA" id="ARBA00001913"/>
    </source>
</evidence>
<feature type="chain" id="PRO_5034949594" description="Glycosyltransferase family 24 protein" evidence="10">
    <location>
        <begin position="23"/>
        <end position="1605"/>
    </location>
</feature>
<dbReference type="InterPro" id="IPR040692">
    <property type="entry name" value="UGGT_TRXL_3"/>
</dbReference>
<evidence type="ECO:0000256" key="10">
    <source>
        <dbReference type="SAM" id="SignalP"/>
    </source>
</evidence>
<evidence type="ECO:0000313" key="17">
    <source>
        <dbReference type="Proteomes" id="UP000521872"/>
    </source>
</evidence>
<evidence type="ECO:0008006" key="18">
    <source>
        <dbReference type="Google" id="ProtNLM"/>
    </source>
</evidence>
<evidence type="ECO:0000256" key="9">
    <source>
        <dbReference type="SAM" id="MobiDB-lite"/>
    </source>
</evidence>
<dbReference type="Pfam" id="PF18404">
    <property type="entry name" value="Glyco_transf_24"/>
    <property type="match status" value="1"/>
</dbReference>
<dbReference type="EMBL" id="JAACJL010000017">
    <property type="protein sequence ID" value="KAF4618673.1"/>
    <property type="molecule type" value="Genomic_DNA"/>
</dbReference>
<feature type="region of interest" description="Disordered" evidence="9">
    <location>
        <begin position="1559"/>
        <end position="1605"/>
    </location>
</feature>
<dbReference type="InterPro" id="IPR040525">
    <property type="entry name" value="UGGT_TRXL_4"/>
</dbReference>
<feature type="domain" description="Glucosyltransferase 24 catalytic" evidence="15">
    <location>
        <begin position="1274"/>
        <end position="1539"/>
    </location>
</feature>
<feature type="domain" description="UGGT thioredoxin-like" evidence="11">
    <location>
        <begin position="36"/>
        <end position="238"/>
    </location>
</feature>